<dbReference type="STRING" id="997353.HMPREF9144_0313"/>
<proteinExistence type="predicted"/>
<accession>F9DF73</accession>
<reference evidence="1 2" key="1">
    <citation type="submission" date="2011-04" db="EMBL/GenBank/DDBJ databases">
        <authorList>
            <person name="Muzny D."/>
            <person name="Qin X."/>
            <person name="Deng J."/>
            <person name="Jiang H."/>
            <person name="Liu Y."/>
            <person name="Qu J."/>
            <person name="Song X.-Z."/>
            <person name="Zhang L."/>
            <person name="Thornton R."/>
            <person name="Coyle M."/>
            <person name="Francisco L."/>
            <person name="Jackson L."/>
            <person name="Javaid M."/>
            <person name="Korchina V."/>
            <person name="Kovar C."/>
            <person name="Mata R."/>
            <person name="Mathew T."/>
            <person name="Ngo R."/>
            <person name="Nguyen L."/>
            <person name="Nguyen N."/>
            <person name="Okwuonu G."/>
            <person name="Ongeri F."/>
            <person name="Pham C."/>
            <person name="Simmons D."/>
            <person name="Wilczek-Boney K."/>
            <person name="Hale W."/>
            <person name="Jakkamsetti A."/>
            <person name="Pham P."/>
            <person name="Ruth R."/>
            <person name="San Lucas F."/>
            <person name="Warren J."/>
            <person name="Zhang J."/>
            <person name="Zhao Z."/>
            <person name="Zhou C."/>
            <person name="Zhu D."/>
            <person name="Lee S."/>
            <person name="Bess C."/>
            <person name="Blankenburg K."/>
            <person name="Forbes L."/>
            <person name="Fu Q."/>
            <person name="Gubbala S."/>
            <person name="Hirani K."/>
            <person name="Jayaseelan J.C."/>
            <person name="Lara F."/>
            <person name="Munidasa M."/>
            <person name="Palculict T."/>
            <person name="Patil S."/>
            <person name="Pu L.-L."/>
            <person name="Saada N."/>
            <person name="Tang L."/>
            <person name="Weissenberger G."/>
            <person name="Zhu Y."/>
            <person name="Hemphill L."/>
            <person name="Shang Y."/>
            <person name="Youmans B."/>
            <person name="Ayvaz T."/>
            <person name="Ross M."/>
            <person name="Santibanez J."/>
            <person name="Aqrawi P."/>
            <person name="Gross S."/>
            <person name="Joshi V."/>
            <person name="Fowler G."/>
            <person name="Nazareth L."/>
            <person name="Reid J."/>
            <person name="Worley K."/>
            <person name="Petrosino J."/>
            <person name="Highlander S."/>
            <person name="Gibbs R."/>
        </authorList>
    </citation>
    <scope>NUCLEOTIDE SEQUENCE [LARGE SCALE GENOMIC DNA]</scope>
    <source>
        <strain evidence="1 2">ATCC 700821</strain>
    </source>
</reference>
<gene>
    <name evidence="1" type="ORF">HMPREF9144_0313</name>
</gene>
<organism evidence="1 2">
    <name type="scientific">Prevotella pallens ATCC 700821</name>
    <dbReference type="NCBI Taxonomy" id="997353"/>
    <lineage>
        <taxon>Bacteria</taxon>
        <taxon>Pseudomonadati</taxon>
        <taxon>Bacteroidota</taxon>
        <taxon>Bacteroidia</taxon>
        <taxon>Bacteroidales</taxon>
        <taxon>Prevotellaceae</taxon>
        <taxon>Prevotella</taxon>
    </lineage>
</organism>
<dbReference type="HOGENOM" id="CLU_3274671_0_0_10"/>
<dbReference type="Proteomes" id="UP000004123">
    <property type="component" value="Unassembled WGS sequence"/>
</dbReference>
<evidence type="ECO:0000313" key="1">
    <source>
        <dbReference type="EMBL" id="EGQ22372.1"/>
    </source>
</evidence>
<evidence type="ECO:0000313" key="2">
    <source>
        <dbReference type="Proteomes" id="UP000004123"/>
    </source>
</evidence>
<sequence length="41" mass="5196">MLSIFLFNTHRWFIFYCLQSIYTFCKTWEDLELNSMYKAYK</sequence>
<protein>
    <submittedName>
        <fullName evidence="1">Uncharacterized protein</fullName>
    </submittedName>
</protein>
<dbReference type="AlphaFoldDB" id="F9DF73"/>
<comment type="caution">
    <text evidence="1">The sequence shown here is derived from an EMBL/GenBank/DDBJ whole genome shotgun (WGS) entry which is preliminary data.</text>
</comment>
<dbReference type="EMBL" id="AFPY01000011">
    <property type="protein sequence ID" value="EGQ22372.1"/>
    <property type="molecule type" value="Genomic_DNA"/>
</dbReference>
<name>F9DF73_9BACT</name>